<evidence type="ECO:0000256" key="1">
    <source>
        <dbReference type="ARBA" id="ARBA00007727"/>
    </source>
</evidence>
<proteinExistence type="inferred from homology"/>
<sequence>MTSSLASVFRRITIRGLIRWEFVMIFHTEDGLGTIFVHFSCTTKAVLSLTPGSVAAKTGERTKAIGDGGGSQTAVIFRGEILSWRFNASDFLERSRNGRIVFAGDSIGRNQWESLLCMLAQAVSNKSTIYEVNGSPITKHKGFLSMRFQEYNLTVEYYRAPFLVNIGRPPPNSSKQVLSAVKVDQLHWYSRHWVGADVLIFNDGHWWNEGKTTSVYGSSSLSFMSKNIYNSGCYFEEDRKVNMTMDVMEAFRRSLQTWKSWALGNLDPQRSHIFFRSYSPVHYRQVPNGTWNEGGNCDMNVGPETNYENLEADPPNNLIIYDAVKQMDYGNWKVQFLNITYLTEIRKDGHPSKYREPGTPPLAPQDCSHWCLPGIPDTWNELLYAHLLSKGFRTK</sequence>
<feature type="domain" description="Trichome birefringence-like C-terminal" evidence="2">
    <location>
        <begin position="85"/>
        <end position="385"/>
    </location>
</feature>
<evidence type="ECO:0000313" key="4">
    <source>
        <dbReference type="Proteomes" id="UP001187192"/>
    </source>
</evidence>
<dbReference type="EMBL" id="BTGU01000009">
    <property type="protein sequence ID" value="GMN39423.1"/>
    <property type="molecule type" value="Genomic_DNA"/>
</dbReference>
<dbReference type="Pfam" id="PF13839">
    <property type="entry name" value="PC-Esterase"/>
    <property type="match status" value="1"/>
</dbReference>
<keyword evidence="4" id="KW-1185">Reference proteome</keyword>
<reference evidence="3" key="1">
    <citation type="submission" date="2023-07" db="EMBL/GenBank/DDBJ databases">
        <title>draft genome sequence of fig (Ficus carica).</title>
        <authorList>
            <person name="Takahashi T."/>
            <person name="Nishimura K."/>
        </authorList>
    </citation>
    <scope>NUCLEOTIDE SEQUENCE</scope>
</reference>
<dbReference type="Proteomes" id="UP001187192">
    <property type="component" value="Unassembled WGS sequence"/>
</dbReference>
<dbReference type="InterPro" id="IPR029962">
    <property type="entry name" value="TBL"/>
</dbReference>
<dbReference type="PANTHER" id="PTHR32285:SF53">
    <property type="entry name" value="PROTEIN TRICHOME BIREFRINGENCE-LIKE 9"/>
    <property type="match status" value="1"/>
</dbReference>
<dbReference type="GO" id="GO:0016413">
    <property type="term" value="F:O-acetyltransferase activity"/>
    <property type="evidence" value="ECO:0007669"/>
    <property type="project" value="InterPro"/>
</dbReference>
<comment type="caution">
    <text evidence="3">The sequence shown here is derived from an EMBL/GenBank/DDBJ whole genome shotgun (WGS) entry which is preliminary data.</text>
</comment>
<organism evidence="3 4">
    <name type="scientific">Ficus carica</name>
    <name type="common">Common fig</name>
    <dbReference type="NCBI Taxonomy" id="3494"/>
    <lineage>
        <taxon>Eukaryota</taxon>
        <taxon>Viridiplantae</taxon>
        <taxon>Streptophyta</taxon>
        <taxon>Embryophyta</taxon>
        <taxon>Tracheophyta</taxon>
        <taxon>Spermatophyta</taxon>
        <taxon>Magnoliopsida</taxon>
        <taxon>eudicotyledons</taxon>
        <taxon>Gunneridae</taxon>
        <taxon>Pentapetalae</taxon>
        <taxon>rosids</taxon>
        <taxon>fabids</taxon>
        <taxon>Rosales</taxon>
        <taxon>Moraceae</taxon>
        <taxon>Ficeae</taxon>
        <taxon>Ficus</taxon>
    </lineage>
</organism>
<dbReference type="AlphaFoldDB" id="A0AA87ZNE1"/>
<gene>
    <name evidence="3" type="ORF">TIFTF001_008642</name>
</gene>
<dbReference type="GO" id="GO:0005794">
    <property type="term" value="C:Golgi apparatus"/>
    <property type="evidence" value="ECO:0007669"/>
    <property type="project" value="TreeGrafter"/>
</dbReference>
<evidence type="ECO:0000259" key="2">
    <source>
        <dbReference type="Pfam" id="PF13839"/>
    </source>
</evidence>
<protein>
    <recommendedName>
        <fullName evidence="2">Trichome birefringence-like C-terminal domain-containing protein</fullName>
    </recommendedName>
</protein>
<comment type="similarity">
    <text evidence="1">Belongs to the PC-esterase family. TBL subfamily.</text>
</comment>
<name>A0AA87ZNE1_FICCA</name>
<dbReference type="InterPro" id="IPR026057">
    <property type="entry name" value="TBL_C"/>
</dbReference>
<dbReference type="PANTHER" id="PTHR32285">
    <property type="entry name" value="PROTEIN TRICHOME BIREFRINGENCE-LIKE 9-RELATED"/>
    <property type="match status" value="1"/>
</dbReference>
<accession>A0AA87ZNE1</accession>
<evidence type="ECO:0000313" key="3">
    <source>
        <dbReference type="EMBL" id="GMN39423.1"/>
    </source>
</evidence>